<dbReference type="InterPro" id="IPR036047">
    <property type="entry name" value="F-box-like_dom_sf"/>
</dbReference>
<evidence type="ECO:0000313" key="1">
    <source>
        <dbReference type="EMBL" id="GJE88065.1"/>
    </source>
</evidence>
<protein>
    <submittedName>
        <fullName evidence="1">F-box protein</fullName>
    </submittedName>
</protein>
<dbReference type="AlphaFoldDB" id="A0A9P3G5R8"/>
<name>A0A9P3G5R8_9APHY</name>
<gene>
    <name evidence="1" type="ORF">PsYK624_041480</name>
</gene>
<reference evidence="1 2" key="1">
    <citation type="submission" date="2021-08" db="EMBL/GenBank/DDBJ databases">
        <title>Draft Genome Sequence of Phanerochaete sordida strain YK-624.</title>
        <authorList>
            <person name="Mori T."/>
            <person name="Dohra H."/>
            <person name="Suzuki T."/>
            <person name="Kawagishi H."/>
            <person name="Hirai H."/>
        </authorList>
    </citation>
    <scope>NUCLEOTIDE SEQUENCE [LARGE SCALE GENOMIC DNA]</scope>
    <source>
        <strain evidence="1 2">YK-624</strain>
    </source>
</reference>
<dbReference type="Proteomes" id="UP000703269">
    <property type="component" value="Unassembled WGS sequence"/>
</dbReference>
<comment type="caution">
    <text evidence="1">The sequence shown here is derived from an EMBL/GenBank/DDBJ whole genome shotgun (WGS) entry which is preliminary data.</text>
</comment>
<dbReference type="CDD" id="cd09917">
    <property type="entry name" value="F-box_SF"/>
    <property type="match status" value="1"/>
</dbReference>
<keyword evidence="2" id="KW-1185">Reference proteome</keyword>
<dbReference type="SUPFAM" id="SSF81383">
    <property type="entry name" value="F-box domain"/>
    <property type="match status" value="1"/>
</dbReference>
<accession>A0A9P3G5R8</accession>
<dbReference type="EMBL" id="BPQB01000008">
    <property type="protein sequence ID" value="GJE88065.1"/>
    <property type="molecule type" value="Genomic_DNA"/>
</dbReference>
<sequence length="514" mass="58332">MDSFLRLGHEGSPDPAKPAMHLNQDILLQIMMYLHRSDASRLSRTCRTLLQAAPQHLFEARLGTGGWPIMVELSEPRQFTSFFMFIFRRHLGCLRYLQVLKLSPVGKWRRVPRLAQLLAELFTKASALRALYLDDCSIIDFDERVRRAFTTMTGLRMIQIHAHTPDTPDWLEELQSPIACIDVDFELSDESGDRTDFVPVLEPFRTSLRAVKLKSIPWEEGPGIKFPLVFPNVASLEAEIFDLNWQLRTIYHCFPNVKELSTYSKDADGLVLDPEIEDIRLMNGRAQASGFWPSLRLLEGPLTELYMLAIQCAVDEVHTYTPFDTEVRYARLTALIAATRPKMLELRLSKLAFDFDLSTLAQHLMPARERLNRLELAFGFHGQEYTDIAPGINKMLSALAKFALHSLDIYVYWGDSYLRKPSPGGQSMADLDLAAMARHALQCMPSLRYTVVHGEEPLRRIVYEARGGPTNARLPVELEPGCAGWADFETSTRAHALGPGSADWFVGCPEYWNS</sequence>
<organism evidence="1 2">
    <name type="scientific">Phanerochaete sordida</name>
    <dbReference type="NCBI Taxonomy" id="48140"/>
    <lineage>
        <taxon>Eukaryota</taxon>
        <taxon>Fungi</taxon>
        <taxon>Dikarya</taxon>
        <taxon>Basidiomycota</taxon>
        <taxon>Agaricomycotina</taxon>
        <taxon>Agaricomycetes</taxon>
        <taxon>Polyporales</taxon>
        <taxon>Phanerochaetaceae</taxon>
        <taxon>Phanerochaete</taxon>
    </lineage>
</organism>
<proteinExistence type="predicted"/>
<evidence type="ECO:0000313" key="2">
    <source>
        <dbReference type="Proteomes" id="UP000703269"/>
    </source>
</evidence>